<keyword evidence="3" id="KW-1185">Reference proteome</keyword>
<dbReference type="InterPro" id="IPR008969">
    <property type="entry name" value="CarboxyPept-like_regulatory"/>
</dbReference>
<feature type="chain" id="PRO_5045906087" description="Carboxypeptidase-like regulatory domain-containing protein" evidence="1">
    <location>
        <begin position="20"/>
        <end position="243"/>
    </location>
</feature>
<proteinExistence type="predicted"/>
<evidence type="ECO:0000256" key="1">
    <source>
        <dbReference type="SAM" id="SignalP"/>
    </source>
</evidence>
<dbReference type="RefSeq" id="WP_338222236.1">
    <property type="nucleotide sequence ID" value="NZ_BTPD01000001.1"/>
</dbReference>
<dbReference type="EMBL" id="BTPD01000001">
    <property type="protein sequence ID" value="GMQ27421.1"/>
    <property type="molecule type" value="Genomic_DNA"/>
</dbReference>
<evidence type="ECO:0000313" key="3">
    <source>
        <dbReference type="Proteomes" id="UP001338309"/>
    </source>
</evidence>
<evidence type="ECO:0008006" key="4">
    <source>
        <dbReference type="Google" id="ProtNLM"/>
    </source>
</evidence>
<feature type="signal peptide" evidence="1">
    <location>
        <begin position="1"/>
        <end position="19"/>
    </location>
</feature>
<dbReference type="SUPFAM" id="SSF49464">
    <property type="entry name" value="Carboxypeptidase regulatory domain-like"/>
    <property type="match status" value="1"/>
</dbReference>
<organism evidence="2 3">
    <name type="scientific">Algoriphagus confluentis</name>
    <dbReference type="NCBI Taxonomy" id="1697556"/>
    <lineage>
        <taxon>Bacteria</taxon>
        <taxon>Pseudomonadati</taxon>
        <taxon>Bacteroidota</taxon>
        <taxon>Cytophagia</taxon>
        <taxon>Cytophagales</taxon>
        <taxon>Cyclobacteriaceae</taxon>
        <taxon>Algoriphagus</taxon>
    </lineage>
</organism>
<accession>A0ABQ6PIL7</accession>
<evidence type="ECO:0000313" key="2">
    <source>
        <dbReference type="EMBL" id="GMQ27421.1"/>
    </source>
</evidence>
<name>A0ABQ6PIL7_9BACT</name>
<protein>
    <recommendedName>
        <fullName evidence="4">Carboxypeptidase-like regulatory domain-containing protein</fullName>
    </recommendedName>
</protein>
<keyword evidence="1" id="KW-0732">Signal</keyword>
<dbReference type="Proteomes" id="UP001338309">
    <property type="component" value="Unassembled WGS sequence"/>
</dbReference>
<reference evidence="2 3" key="1">
    <citation type="submission" date="2023-08" db="EMBL/GenBank/DDBJ databases">
        <title>Draft genome sequence of Algoriphagus confluentis.</title>
        <authorList>
            <person name="Takatani N."/>
            <person name="Hosokawa M."/>
            <person name="Sawabe T."/>
        </authorList>
    </citation>
    <scope>NUCLEOTIDE SEQUENCE [LARGE SCALE GENOMIC DNA]</scope>
    <source>
        <strain evidence="2 3">NBRC 111222</strain>
    </source>
</reference>
<gene>
    <name evidence="2" type="ORF">Aconfl_00630</name>
</gene>
<sequence>MKRLSLLCIAWLISGWVQGQVTYSGNVIDAIDKKYMKGVEVRVGDNEPVLTNERGHFSIRASAGDTLRINFPGFVAKRVVLGLERMLLIEIQDQARLLPTFEVRSELFRYRFKDGRLVLVKDEHEGEKPLSRQATTASDKSSLYPNFSIYGPISYFTRRNRQLRKYEEQLDIERRRAGYLAVIDSDSIRSSLMEKYQLDRKSWDEMIIRFNEFHRAHQFLDWSSQRVLAQLSEFIRLEGYLED</sequence>
<comment type="caution">
    <text evidence="2">The sequence shown here is derived from an EMBL/GenBank/DDBJ whole genome shotgun (WGS) entry which is preliminary data.</text>
</comment>